<proteinExistence type="predicted"/>
<evidence type="ECO:0000256" key="1">
    <source>
        <dbReference type="SAM" id="SignalP"/>
    </source>
</evidence>
<reference evidence="2 3" key="1">
    <citation type="submission" date="2006-02" db="EMBL/GenBank/DDBJ databases">
        <authorList>
            <person name="Amann R."/>
            <person name="Ferriera S."/>
            <person name="Johnson J."/>
            <person name="Kravitz S."/>
            <person name="Halpern A."/>
            <person name="Remington K."/>
            <person name="Beeson K."/>
            <person name="Tran B."/>
            <person name="Rogers Y.-H."/>
            <person name="Friedman R."/>
            <person name="Venter J.C."/>
        </authorList>
    </citation>
    <scope>NUCLEOTIDE SEQUENCE [LARGE SCALE GENOMIC DNA]</scope>
    <source>
        <strain evidence="2 3">DSM 3645</strain>
    </source>
</reference>
<dbReference type="RefSeq" id="WP_002650108.1">
    <property type="nucleotide sequence ID" value="NZ_AANZ01000002.1"/>
</dbReference>
<dbReference type="HOGENOM" id="CLU_054377_0_0_0"/>
<feature type="signal peptide" evidence="1">
    <location>
        <begin position="1"/>
        <end position="19"/>
    </location>
</feature>
<sequence>MLRYQNALLLATCLLPLFAARASVAAAPSAEKILTGGQLSTEKAALKKYIEKNQVDDRERFGWGVVQFVSAVENMSQSFYDCGVRDHREQLPFLRIVSAENPDPQATSYQDVRNILQRFIDDLKQAEQTLAKVSDPAVKLPLPLFQIQLDLNGDGETTEQETLGAVAAQLRLAQTPAAKEAKSEPIVVAFDYADCLWLRGYCHLLCGIAETYLAYDMEEMHRRVGYLFFEKIDSPHAYLADAKHLFGLGGDVDVVDVIAFIHLINFRVKDADRMQAAHAHFLQVIALSRRTWDAIQTEEDNDREWIPGTKQDSAVSTMKMTPKMLKGWRRFLDEFEAILQGEKLVSHPRITDGRAINVKKVFFEPREFDLVMWIHGSNATPFLEKGPTTEARFWNRLNETYGGEFYNFAIWFN</sequence>
<dbReference type="Proteomes" id="UP000004358">
    <property type="component" value="Unassembled WGS sequence"/>
</dbReference>
<comment type="caution">
    <text evidence="2">The sequence shown here is derived from an EMBL/GenBank/DDBJ whole genome shotgun (WGS) entry which is preliminary data.</text>
</comment>
<name>A3ZMU0_9BACT</name>
<accession>A3ZMU0</accession>
<gene>
    <name evidence="2" type="ORF">DSM3645_01090</name>
</gene>
<evidence type="ECO:0000313" key="2">
    <source>
        <dbReference type="EMBL" id="EAQ82266.1"/>
    </source>
</evidence>
<keyword evidence="1" id="KW-0732">Signal</keyword>
<organism evidence="2 3">
    <name type="scientific">Blastopirellula marina DSM 3645</name>
    <dbReference type="NCBI Taxonomy" id="314230"/>
    <lineage>
        <taxon>Bacteria</taxon>
        <taxon>Pseudomonadati</taxon>
        <taxon>Planctomycetota</taxon>
        <taxon>Planctomycetia</taxon>
        <taxon>Pirellulales</taxon>
        <taxon>Pirellulaceae</taxon>
        <taxon>Blastopirellula</taxon>
    </lineage>
</organism>
<dbReference type="EMBL" id="AANZ01000002">
    <property type="protein sequence ID" value="EAQ82266.1"/>
    <property type="molecule type" value="Genomic_DNA"/>
</dbReference>
<dbReference type="AlphaFoldDB" id="A3ZMU0"/>
<feature type="chain" id="PRO_5002663535" evidence="1">
    <location>
        <begin position="20"/>
        <end position="413"/>
    </location>
</feature>
<protein>
    <submittedName>
        <fullName evidence="2">Uncharacterized protein</fullName>
    </submittedName>
</protein>
<evidence type="ECO:0000313" key="3">
    <source>
        <dbReference type="Proteomes" id="UP000004358"/>
    </source>
</evidence>
<dbReference type="OrthoDB" id="9815249at2"/>